<dbReference type="NCBIfam" id="TIGR00254">
    <property type="entry name" value="GGDEF"/>
    <property type="match status" value="1"/>
</dbReference>
<feature type="transmembrane region" description="Helical" evidence="1">
    <location>
        <begin position="99"/>
        <end position="118"/>
    </location>
</feature>
<feature type="transmembrane region" description="Helical" evidence="1">
    <location>
        <begin position="26"/>
        <end position="49"/>
    </location>
</feature>
<dbReference type="EMBL" id="JBHSMH010000050">
    <property type="protein sequence ID" value="MFC5470068.1"/>
    <property type="molecule type" value="Genomic_DNA"/>
</dbReference>
<keyword evidence="1" id="KW-1133">Transmembrane helix</keyword>
<dbReference type="PROSITE" id="PS50887">
    <property type="entry name" value="GGDEF"/>
    <property type="match status" value="1"/>
</dbReference>
<dbReference type="EC" id="2.7.7.65" evidence="5"/>
<dbReference type="SMART" id="SM00471">
    <property type="entry name" value="HDc"/>
    <property type="match status" value="1"/>
</dbReference>
<dbReference type="PROSITE" id="PS51831">
    <property type="entry name" value="HD"/>
    <property type="match status" value="1"/>
</dbReference>
<dbReference type="GO" id="GO:0052621">
    <property type="term" value="F:diguanylate cyclase activity"/>
    <property type="evidence" value="ECO:0007669"/>
    <property type="project" value="UniProtKB-EC"/>
</dbReference>
<dbReference type="InterPro" id="IPR043128">
    <property type="entry name" value="Rev_trsase/Diguanyl_cyclase"/>
</dbReference>
<proteinExistence type="predicted"/>
<evidence type="ECO:0000256" key="1">
    <source>
        <dbReference type="SAM" id="Phobius"/>
    </source>
</evidence>
<dbReference type="Pfam" id="PF13487">
    <property type="entry name" value="HD_5"/>
    <property type="match status" value="1"/>
</dbReference>
<feature type="domain" description="HD" evidence="3">
    <location>
        <begin position="420"/>
        <end position="542"/>
    </location>
</feature>
<dbReference type="Pfam" id="PF00990">
    <property type="entry name" value="GGDEF"/>
    <property type="match status" value="1"/>
</dbReference>
<dbReference type="InterPro" id="IPR003607">
    <property type="entry name" value="HD/PDEase_dom"/>
</dbReference>
<keyword evidence="5" id="KW-0808">Transferase</keyword>
<feature type="transmembrane region" description="Helical" evidence="1">
    <location>
        <begin position="196"/>
        <end position="215"/>
    </location>
</feature>
<feature type="transmembrane region" description="Helical" evidence="1">
    <location>
        <begin position="172"/>
        <end position="189"/>
    </location>
</feature>
<dbReference type="SUPFAM" id="SSF55073">
    <property type="entry name" value="Nucleotide cyclase"/>
    <property type="match status" value="1"/>
</dbReference>
<keyword evidence="1" id="KW-0812">Transmembrane</keyword>
<dbReference type="SMART" id="SM00267">
    <property type="entry name" value="GGDEF"/>
    <property type="match status" value="1"/>
</dbReference>
<dbReference type="PANTHER" id="PTHR43155">
    <property type="entry name" value="CYCLIC DI-GMP PHOSPHODIESTERASE PA4108-RELATED"/>
    <property type="match status" value="1"/>
</dbReference>
<feature type="domain" description="GGDEF" evidence="2">
    <location>
        <begin position="255"/>
        <end position="391"/>
    </location>
</feature>
<feature type="domain" description="HD-GYP" evidence="4">
    <location>
        <begin position="398"/>
        <end position="593"/>
    </location>
</feature>
<dbReference type="Proteomes" id="UP001596105">
    <property type="component" value="Unassembled WGS sequence"/>
</dbReference>
<dbReference type="CDD" id="cd01949">
    <property type="entry name" value="GGDEF"/>
    <property type="match status" value="1"/>
</dbReference>
<evidence type="ECO:0000259" key="4">
    <source>
        <dbReference type="PROSITE" id="PS51832"/>
    </source>
</evidence>
<evidence type="ECO:0000313" key="6">
    <source>
        <dbReference type="Proteomes" id="UP001596105"/>
    </source>
</evidence>
<dbReference type="InterPro" id="IPR029787">
    <property type="entry name" value="Nucleotide_cyclase"/>
</dbReference>
<reference evidence="6" key="1">
    <citation type="journal article" date="2019" name="Int. J. Syst. Evol. Microbiol.">
        <title>The Global Catalogue of Microorganisms (GCM) 10K type strain sequencing project: providing services to taxonomists for standard genome sequencing and annotation.</title>
        <authorList>
            <consortium name="The Broad Institute Genomics Platform"/>
            <consortium name="The Broad Institute Genome Sequencing Center for Infectious Disease"/>
            <person name="Wu L."/>
            <person name="Ma J."/>
        </authorList>
    </citation>
    <scope>NUCLEOTIDE SEQUENCE [LARGE SCALE GENOMIC DNA]</scope>
    <source>
        <strain evidence="6">CCUG 57113</strain>
    </source>
</reference>
<dbReference type="Gene3D" id="3.30.70.270">
    <property type="match status" value="1"/>
</dbReference>
<dbReference type="CDD" id="cd00077">
    <property type="entry name" value="HDc"/>
    <property type="match status" value="1"/>
</dbReference>
<protein>
    <submittedName>
        <fullName evidence="5">Diguanylate cyclase</fullName>
        <ecNumber evidence="5">2.7.7.65</ecNumber>
    </submittedName>
</protein>
<feature type="transmembrane region" description="Helical" evidence="1">
    <location>
        <begin position="130"/>
        <end position="152"/>
    </location>
</feature>
<keyword evidence="1" id="KW-0472">Membrane</keyword>
<comment type="caution">
    <text evidence="5">The sequence shown here is derived from an EMBL/GenBank/DDBJ whole genome shotgun (WGS) entry which is preliminary data.</text>
</comment>
<name>A0ABW0LW12_9BACL</name>
<dbReference type="InterPro" id="IPR006674">
    <property type="entry name" value="HD_domain"/>
</dbReference>
<dbReference type="Gene3D" id="1.10.3210.10">
    <property type="entry name" value="Hypothetical protein af1432"/>
    <property type="match status" value="1"/>
</dbReference>
<accession>A0ABW0LW12</accession>
<evidence type="ECO:0000313" key="5">
    <source>
        <dbReference type="EMBL" id="MFC5470068.1"/>
    </source>
</evidence>
<evidence type="ECO:0000259" key="2">
    <source>
        <dbReference type="PROSITE" id="PS50887"/>
    </source>
</evidence>
<sequence length="605" mass="69040">MLIVCLLGSLLFSLYSNTTFQHFSLSQWVTIYSMIAAVLILEHFTFQLPPEGNRQSMDSSIYLAALFVFGVGQSMFILLVSCLISLVYNRSILWWKHTLNFSIYTFMIAGASLTFKLFGGITGQFDIDNLAAYSLALAVYFTINVLFVGIYYYLMYKGTLYEFVKNILQDTIFAYMGTLLLSIVLVLLINGSRSFGLFLFLAIGMLLSHAFRQLFRMYYEMSEKANLDQRTGLYSHSFFEEKLDEFIRQSNESGPPISLVMLDVDDFKKYNDEFGHPQGDRLLGFIGKMIKEACEPKGFFAARYGGEEFSIIMPGFAIGEAKSFMDALRKKTNDTPFDGVDVFPHGCVSFSAGIVEIRQESFDKSQWIDWADRALYMAKSKGKNTVVLFGDEVHLPRSLEQDINELEQQIRIFLSKDVYTYKHSKRVFSYAVDMADILGLNEEDRRLLVLGALVHDVGKLEIPRDILNKKTRLSQEEWEIVKKHVLWGKEFMLVSEKFKDLVPLVELHHERYDGKGYPHGLKGTAIPRLARLLCVIDSFDAMTTERPYQKTKSYREAIEELRACRGTQFDPLLADHFIGYIETKLVHIDSARLAASEAAASTDEA</sequence>
<dbReference type="PROSITE" id="PS51832">
    <property type="entry name" value="HD_GYP"/>
    <property type="match status" value="1"/>
</dbReference>
<dbReference type="SUPFAM" id="SSF109604">
    <property type="entry name" value="HD-domain/PDEase-like"/>
    <property type="match status" value="1"/>
</dbReference>
<keyword evidence="6" id="KW-1185">Reference proteome</keyword>
<organism evidence="5 6">
    <name type="scientific">Cohnella suwonensis</name>
    <dbReference type="NCBI Taxonomy" id="696072"/>
    <lineage>
        <taxon>Bacteria</taxon>
        <taxon>Bacillati</taxon>
        <taxon>Bacillota</taxon>
        <taxon>Bacilli</taxon>
        <taxon>Bacillales</taxon>
        <taxon>Paenibacillaceae</taxon>
        <taxon>Cohnella</taxon>
    </lineage>
</organism>
<keyword evidence="5" id="KW-0548">Nucleotidyltransferase</keyword>
<gene>
    <name evidence="5" type="ORF">ACFPPD_15245</name>
</gene>
<feature type="transmembrane region" description="Helical" evidence="1">
    <location>
        <begin position="61"/>
        <end position="87"/>
    </location>
</feature>
<dbReference type="InterPro" id="IPR000160">
    <property type="entry name" value="GGDEF_dom"/>
</dbReference>
<dbReference type="InterPro" id="IPR037522">
    <property type="entry name" value="HD_GYP_dom"/>
</dbReference>
<evidence type="ECO:0000259" key="3">
    <source>
        <dbReference type="PROSITE" id="PS51831"/>
    </source>
</evidence>